<dbReference type="GO" id="GO:0005576">
    <property type="term" value="C:extracellular region"/>
    <property type="evidence" value="ECO:0007669"/>
    <property type="project" value="UniProtKB-SubCell"/>
</dbReference>
<dbReference type="Gene3D" id="2.150.10.10">
    <property type="entry name" value="Serralysin-like metalloprotease, C-terminal"/>
    <property type="match status" value="3"/>
</dbReference>
<keyword evidence="2" id="KW-0964">Secreted</keyword>
<evidence type="ECO:0000313" key="4">
    <source>
        <dbReference type="Proteomes" id="UP000474758"/>
    </source>
</evidence>
<name>A0A6M1TU22_9RHOB</name>
<evidence type="ECO:0000256" key="1">
    <source>
        <dbReference type="ARBA" id="ARBA00004613"/>
    </source>
</evidence>
<dbReference type="AlphaFoldDB" id="A0A6M1TU22"/>
<dbReference type="PRINTS" id="PR00313">
    <property type="entry name" value="CABNDNGRPT"/>
</dbReference>
<dbReference type="InterPro" id="IPR050557">
    <property type="entry name" value="RTX_toxin/Mannuronan_C5-epim"/>
</dbReference>
<dbReference type="InterPro" id="IPR011049">
    <property type="entry name" value="Serralysin-like_metalloprot_C"/>
</dbReference>
<comment type="caution">
    <text evidence="3">The sequence shown here is derived from an EMBL/GenBank/DDBJ whole genome shotgun (WGS) entry which is preliminary data.</text>
</comment>
<gene>
    <name evidence="3" type="ORF">G5V65_00730</name>
</gene>
<dbReference type="PANTHER" id="PTHR38340:SF1">
    <property type="entry name" value="S-LAYER PROTEIN"/>
    <property type="match status" value="1"/>
</dbReference>
<dbReference type="PANTHER" id="PTHR38340">
    <property type="entry name" value="S-LAYER PROTEIN"/>
    <property type="match status" value="1"/>
</dbReference>
<dbReference type="EMBL" id="JAALFE010000001">
    <property type="protein sequence ID" value="NGQ89402.1"/>
    <property type="molecule type" value="Genomic_DNA"/>
</dbReference>
<sequence>MTIIPLGLIGLLSGGDDDPAPAVDGGEDEADLLRGDAGDNDISGDAGDDLILGFNGDDLLQGDAGVDLLVGDNGTDTLLGGAANDVLLGGAGNDQMSGDAGNDLLVGGAGDDSMAGGAGADVLAGMDGANTLDGGAGNDVLIGLTPDSASPGDVLDDLDRNAFITAVEARYGAISGPVESRVLNNLFNVGGEASEDRLIGGDGDDVLVGDRGDVMTGGAGADIFSALVPPVPDDPADPNFGQVVRVEDFNPAEDRLEVLVESQAGVDIVVEQQDQGVMVTVDGADVVYLPGLRADQLNAADIVRTRV</sequence>
<dbReference type="InterPro" id="IPR001343">
    <property type="entry name" value="Hemolysn_Ca-bd"/>
</dbReference>
<keyword evidence="4" id="KW-1185">Reference proteome</keyword>
<organism evidence="3 4">
    <name type="scientific">Paragemmobacter kunshanensis</name>
    <dbReference type="NCBI Taxonomy" id="2583234"/>
    <lineage>
        <taxon>Bacteria</taxon>
        <taxon>Pseudomonadati</taxon>
        <taxon>Pseudomonadota</taxon>
        <taxon>Alphaproteobacteria</taxon>
        <taxon>Rhodobacterales</taxon>
        <taxon>Paracoccaceae</taxon>
        <taxon>Paragemmobacter</taxon>
    </lineage>
</organism>
<protein>
    <submittedName>
        <fullName evidence="3">Calcium-binding protein</fullName>
    </submittedName>
</protein>
<reference evidence="3 4" key="1">
    <citation type="submission" date="2020-02" db="EMBL/GenBank/DDBJ databases">
        <title>Rhodobacter translucens sp. nov., a novel bacterium isolated from activated sludge.</title>
        <authorList>
            <person name="Liu J."/>
        </authorList>
    </citation>
    <scope>NUCLEOTIDE SEQUENCE [LARGE SCALE GENOMIC DNA]</scope>
    <source>
        <strain evidence="3 4">HX-7-19</strain>
    </source>
</reference>
<dbReference type="Proteomes" id="UP000474758">
    <property type="component" value="Unassembled WGS sequence"/>
</dbReference>
<accession>A0A6M1TU22</accession>
<evidence type="ECO:0000256" key="2">
    <source>
        <dbReference type="ARBA" id="ARBA00022525"/>
    </source>
</evidence>
<dbReference type="RefSeq" id="WP_165046506.1">
    <property type="nucleotide sequence ID" value="NZ_JAALFE010000001.1"/>
</dbReference>
<dbReference type="GO" id="GO:0005509">
    <property type="term" value="F:calcium ion binding"/>
    <property type="evidence" value="ECO:0007669"/>
    <property type="project" value="InterPro"/>
</dbReference>
<proteinExistence type="predicted"/>
<comment type="subcellular location">
    <subcellularLocation>
        <location evidence="1">Secreted</location>
    </subcellularLocation>
</comment>
<evidence type="ECO:0000313" key="3">
    <source>
        <dbReference type="EMBL" id="NGQ89402.1"/>
    </source>
</evidence>
<dbReference type="SUPFAM" id="SSF51120">
    <property type="entry name" value="beta-Roll"/>
    <property type="match status" value="2"/>
</dbReference>
<dbReference type="Pfam" id="PF00353">
    <property type="entry name" value="HemolysinCabind"/>
    <property type="match status" value="4"/>
</dbReference>